<dbReference type="EMBL" id="CDMY01000441">
    <property type="protein sequence ID" value="CEM12997.1"/>
    <property type="molecule type" value="Genomic_DNA"/>
</dbReference>
<dbReference type="InParanoid" id="A0A0G4FHS9"/>
<reference evidence="1 2" key="1">
    <citation type="submission" date="2014-11" db="EMBL/GenBank/DDBJ databases">
        <authorList>
            <person name="Zhu J."/>
            <person name="Qi W."/>
            <person name="Song R."/>
        </authorList>
    </citation>
    <scope>NUCLEOTIDE SEQUENCE [LARGE SCALE GENOMIC DNA]</scope>
</reference>
<accession>A0A0G4FHS9</accession>
<evidence type="ECO:0000313" key="1">
    <source>
        <dbReference type="EMBL" id="CEM12997.1"/>
    </source>
</evidence>
<dbReference type="Proteomes" id="UP000041254">
    <property type="component" value="Unassembled WGS sequence"/>
</dbReference>
<evidence type="ECO:0000313" key="2">
    <source>
        <dbReference type="Proteomes" id="UP000041254"/>
    </source>
</evidence>
<keyword evidence="2" id="KW-1185">Reference proteome</keyword>
<organism evidence="1 2">
    <name type="scientific">Vitrella brassicaformis (strain CCMP3155)</name>
    <dbReference type="NCBI Taxonomy" id="1169540"/>
    <lineage>
        <taxon>Eukaryota</taxon>
        <taxon>Sar</taxon>
        <taxon>Alveolata</taxon>
        <taxon>Colpodellida</taxon>
        <taxon>Vitrellaceae</taxon>
        <taxon>Vitrella</taxon>
    </lineage>
</organism>
<sequence length="190" mass="20528">MATHLGQCERDALQDSHHIHRGSGRQQGFNCILPPEGFDKAGPDAVLEGFRGLCQEGQEPCVCAGVHTCGHLLALVPGVSSWFYFSDPDAAHFCVSKEPGTSGDANACVIHQCKMCQVGETDEHKALCAAMKERGGRSGKLVTMEVEKEKGAFQEATVCKAFFPTETEGEEGRYRAVVANRDCSPNVLKE</sequence>
<dbReference type="AlphaFoldDB" id="A0A0G4FHS9"/>
<protein>
    <submittedName>
        <fullName evidence="1">Uncharacterized protein</fullName>
    </submittedName>
</protein>
<dbReference type="VEuPathDB" id="CryptoDB:Vbra_21287"/>
<gene>
    <name evidence="1" type="ORF">Vbra_21287</name>
</gene>
<proteinExistence type="predicted"/>
<name>A0A0G4FHS9_VITBC</name>